<dbReference type="NCBIfam" id="TIGR00095">
    <property type="entry name" value="16S rRNA (guanine(966)-N(2))-methyltransferase RsmD"/>
    <property type="match status" value="1"/>
</dbReference>
<proteinExistence type="predicted"/>
<dbReference type="PANTHER" id="PTHR43542">
    <property type="entry name" value="METHYLTRANSFERASE"/>
    <property type="match status" value="1"/>
</dbReference>
<keyword evidence="2 3" id="KW-0808">Transferase</keyword>
<dbReference type="EMBL" id="JACXLC010000001">
    <property type="protein sequence ID" value="MBD2841527.1"/>
    <property type="molecule type" value="Genomic_DNA"/>
</dbReference>
<gene>
    <name evidence="3" type="primary">rsmD</name>
    <name evidence="3" type="ORF">IB285_04550</name>
</gene>
<dbReference type="CDD" id="cd02440">
    <property type="entry name" value="AdoMet_MTases"/>
    <property type="match status" value="1"/>
</dbReference>
<evidence type="ECO:0000313" key="3">
    <source>
        <dbReference type="EMBL" id="MBD2841527.1"/>
    </source>
</evidence>
<dbReference type="Proteomes" id="UP000635384">
    <property type="component" value="Unassembled WGS sequence"/>
</dbReference>
<name>A0ABR8KTF0_9SPHN</name>
<reference evidence="3 4" key="1">
    <citation type="submission" date="2020-09" db="EMBL/GenBank/DDBJ databases">
        <authorList>
            <person name="Yoon J.-W."/>
        </authorList>
    </citation>
    <scope>NUCLEOTIDE SEQUENCE [LARGE SCALE GENOMIC DNA]</scope>
    <source>
        <strain evidence="3 4">KMU-140</strain>
    </source>
</reference>
<dbReference type="SUPFAM" id="SSF53335">
    <property type="entry name" value="S-adenosyl-L-methionine-dependent methyltransferases"/>
    <property type="match status" value="1"/>
</dbReference>
<dbReference type="Pfam" id="PF03602">
    <property type="entry name" value="Cons_hypoth95"/>
    <property type="match status" value="1"/>
</dbReference>
<dbReference type="InterPro" id="IPR004398">
    <property type="entry name" value="RNA_MeTrfase_RsmD"/>
</dbReference>
<dbReference type="InterPro" id="IPR002052">
    <property type="entry name" value="DNA_methylase_N6_adenine_CS"/>
</dbReference>
<evidence type="ECO:0000256" key="1">
    <source>
        <dbReference type="ARBA" id="ARBA00022603"/>
    </source>
</evidence>
<evidence type="ECO:0000313" key="4">
    <source>
        <dbReference type="Proteomes" id="UP000635384"/>
    </source>
</evidence>
<sequence length="208" mass="22638">MAHSQGRPRSVRKLNQAEQARVRIIAGEWRGRKLTAPKGDATRPTADRTRETLFSMLASRLGSFEGLRVADLFAGSGALGLEALSRGAAHCLFVEQDRAALDAIRANIVALAARPQTDVDAMSVMHLRAAREPYDLILLDPPYKTSAGSVALDRLLRLGWIGRATWIAVETAFNEDVNVKGLAKDAERRVGKGKLTLLRMTDPDAAPE</sequence>
<comment type="caution">
    <text evidence="3">The sequence shown here is derived from an EMBL/GenBank/DDBJ whole genome shotgun (WGS) entry which is preliminary data.</text>
</comment>
<dbReference type="PANTHER" id="PTHR43542:SF1">
    <property type="entry name" value="METHYLTRANSFERASE"/>
    <property type="match status" value="1"/>
</dbReference>
<keyword evidence="1 3" id="KW-0489">Methyltransferase</keyword>
<dbReference type="Gene3D" id="3.40.50.150">
    <property type="entry name" value="Vaccinia Virus protein VP39"/>
    <property type="match status" value="1"/>
</dbReference>
<keyword evidence="4" id="KW-1185">Reference proteome</keyword>
<dbReference type="PIRSF" id="PIRSF004553">
    <property type="entry name" value="CHP00095"/>
    <property type="match status" value="1"/>
</dbReference>
<dbReference type="EC" id="2.1.1.171" evidence="3"/>
<dbReference type="GO" id="GO:0052913">
    <property type="term" value="F:16S rRNA (guanine(966)-N(2))-methyltransferase activity"/>
    <property type="evidence" value="ECO:0007669"/>
    <property type="project" value="UniProtKB-EC"/>
</dbReference>
<dbReference type="InterPro" id="IPR029063">
    <property type="entry name" value="SAM-dependent_MTases_sf"/>
</dbReference>
<protein>
    <submittedName>
        <fullName evidence="3">16S rRNA (Guanine(966)-N(2))-methyltransferase RsmD</fullName>
        <ecNumber evidence="3">2.1.1.171</ecNumber>
    </submittedName>
</protein>
<organism evidence="3 4">
    <name type="scientific">Erythrobacter rubeus</name>
    <dbReference type="NCBI Taxonomy" id="2760803"/>
    <lineage>
        <taxon>Bacteria</taxon>
        <taxon>Pseudomonadati</taxon>
        <taxon>Pseudomonadota</taxon>
        <taxon>Alphaproteobacteria</taxon>
        <taxon>Sphingomonadales</taxon>
        <taxon>Erythrobacteraceae</taxon>
        <taxon>Erythrobacter/Porphyrobacter group</taxon>
        <taxon>Erythrobacter</taxon>
    </lineage>
</organism>
<dbReference type="PROSITE" id="PS00092">
    <property type="entry name" value="N6_MTASE"/>
    <property type="match status" value="1"/>
</dbReference>
<evidence type="ECO:0000256" key="2">
    <source>
        <dbReference type="ARBA" id="ARBA00022679"/>
    </source>
</evidence>
<accession>A0ABR8KTF0</accession>